<dbReference type="PROSITE" id="PS50994">
    <property type="entry name" value="INTEGRASE"/>
    <property type="match status" value="1"/>
</dbReference>
<dbReference type="SUPFAM" id="SSF53098">
    <property type="entry name" value="Ribonuclease H-like"/>
    <property type="match status" value="1"/>
</dbReference>
<dbReference type="CDD" id="cd09272">
    <property type="entry name" value="RNase_HI_RT_Ty1"/>
    <property type="match status" value="1"/>
</dbReference>
<keyword evidence="1" id="KW-0378">Hydrolase</keyword>
<dbReference type="GO" id="GO:0004190">
    <property type="term" value="F:aspartic-type endopeptidase activity"/>
    <property type="evidence" value="ECO:0007669"/>
    <property type="project" value="UniProtKB-KW"/>
</dbReference>
<keyword evidence="1" id="KW-0064">Aspartyl protease</keyword>
<organism evidence="4 5">
    <name type="scientific">Austropuccinia psidii MF-1</name>
    <dbReference type="NCBI Taxonomy" id="1389203"/>
    <lineage>
        <taxon>Eukaryota</taxon>
        <taxon>Fungi</taxon>
        <taxon>Dikarya</taxon>
        <taxon>Basidiomycota</taxon>
        <taxon>Pucciniomycotina</taxon>
        <taxon>Pucciniomycetes</taxon>
        <taxon>Pucciniales</taxon>
        <taxon>Sphaerophragmiaceae</taxon>
        <taxon>Austropuccinia</taxon>
    </lineage>
</organism>
<evidence type="ECO:0000259" key="3">
    <source>
        <dbReference type="PROSITE" id="PS50994"/>
    </source>
</evidence>
<evidence type="ECO:0000313" key="5">
    <source>
        <dbReference type="Proteomes" id="UP000765509"/>
    </source>
</evidence>
<dbReference type="GO" id="GO:0005634">
    <property type="term" value="C:nucleus"/>
    <property type="evidence" value="ECO:0007669"/>
    <property type="project" value="UniProtKB-ARBA"/>
</dbReference>
<dbReference type="Proteomes" id="UP000765509">
    <property type="component" value="Unassembled WGS sequence"/>
</dbReference>
<dbReference type="Pfam" id="PF22936">
    <property type="entry name" value="Pol_BBD"/>
    <property type="match status" value="1"/>
</dbReference>
<evidence type="ECO:0000256" key="1">
    <source>
        <dbReference type="ARBA" id="ARBA00022750"/>
    </source>
</evidence>
<reference evidence="4" key="1">
    <citation type="submission" date="2021-03" db="EMBL/GenBank/DDBJ databases">
        <title>Draft genome sequence of rust myrtle Austropuccinia psidii MF-1, a brazilian biotype.</title>
        <authorList>
            <person name="Quecine M.C."/>
            <person name="Pachon D.M.R."/>
            <person name="Bonatelli M.L."/>
            <person name="Correr F.H."/>
            <person name="Franceschini L.M."/>
            <person name="Leite T.F."/>
            <person name="Margarido G.R.A."/>
            <person name="Almeida C.A."/>
            <person name="Ferrarezi J.A."/>
            <person name="Labate C.A."/>
        </authorList>
    </citation>
    <scope>NUCLEOTIDE SEQUENCE</scope>
    <source>
        <strain evidence="4">MF-1</strain>
    </source>
</reference>
<dbReference type="AlphaFoldDB" id="A0A9Q3GYQ2"/>
<comment type="caution">
    <text evidence="4">The sequence shown here is derived from an EMBL/GenBank/DDBJ whole genome shotgun (WGS) entry which is preliminary data.</text>
</comment>
<evidence type="ECO:0000256" key="2">
    <source>
        <dbReference type="ARBA" id="ARBA00022884"/>
    </source>
</evidence>
<name>A0A9Q3GYQ2_9BASI</name>
<dbReference type="InterPro" id="IPR013103">
    <property type="entry name" value="RVT_2"/>
</dbReference>
<protein>
    <recommendedName>
        <fullName evidence="3">Integrase catalytic domain-containing protein</fullName>
    </recommendedName>
</protein>
<evidence type="ECO:0000313" key="4">
    <source>
        <dbReference type="EMBL" id="MBW0485288.1"/>
    </source>
</evidence>
<dbReference type="InterPro" id="IPR054722">
    <property type="entry name" value="PolX-like_BBD"/>
</dbReference>
<dbReference type="InterPro" id="IPR036397">
    <property type="entry name" value="RNaseH_sf"/>
</dbReference>
<dbReference type="PANTHER" id="PTHR11439:SF483">
    <property type="entry name" value="PEPTIDE SYNTHASE GLIP-LIKE, PUTATIVE (AFU_ORTHOLOGUE AFUA_3G12920)-RELATED"/>
    <property type="match status" value="1"/>
</dbReference>
<sequence length="1075" mass="122500">MVDSQKPETEDQSDSDAFMVEYIHSIGTKKGNEGIIYLDSGAGRTVVNNLSLLSNPVRVDKQINTFSSPVKVTHEGTFNFKGVSLHPVYYVPNGPVNLLSVSQLCDHGLKISTKSNMMLIKQQDRIIATFHCNGNLFQLKIPKMQENTAYSILTGNHDWQVTLGHPSDVYIKAMLRSGRIKGKYTKSSACDVCKHAKIKNRPHSKKLPMVTTPFYKLHMDTLQISPPTRKGYQYVLVIIDDFSRFNRVYPMCKKNEAEKHLESYLGEIKNKLGIIPAFFHSDQGGEFSSTTFTNKLKSQGICTEQGPPNSPETNGVAKRFNQSLLTKIRCLFSQSNIPISYWDDAVNHASLLLNHLPHKYLGMKSPMEILSLNGINIEPTIKLERIIPFGMKVIVKTIANTSKLQETGESMRALTFEKYSDGLRVLDPKTGRIRISRDYATSSNEITTVVRQSEAQLPQAVNLNITLKTSKDESPQTVSEKHLQKSIEEQEQIKSIPAGVNQELTTSKHYQYVPYYKEPERYISSSVSSDNIIEGKRIRKNPDRLFLTDLVPYTQAMKDPIEKDKWKEAMDQEFNSLMCHNTGILVPHPQNGEKVIGGMWCLNKKRNEFGEVYRYKARWVVFGNHQEHMLHYFDTWSSVGRNETFKAMLSLVINHDMYAYQFDIETAFLHGTMDTIVYVKQVKGYEQLNRENWVWRLNKSLYGTRQAPRMWKEKLTEVLSQFGFVSSSSDESLFITSNATLMLHIHVDDGFLIGKSEQEIITFLTSLNKKLKLKFKKNPTQHLGYTIMWNKLKIQLSQTDLILKLLDQNDMKECKPVKTPCNGNFLQEIDSTKEPIKITEYQQIIGSLNYLAQHTRPDIMFTVNQLSRFSTTPNTKHWVALKHLLRYLKGTVNVYLEYTKSTPIHPISELTGWADADYGNARDNRKSISGNVVLLFNNPISWLSKKQSVVAQSTTEAEYISMNICAKQLRWLTFVLKDLGQNITKPTLFNDNSGAVIISKQASLNANTKHIEIRFQYLRDCVTKKLLNIIQVSSNQMIADILTKPLSTLKVTQALQQLHLVDPGGVSENSRINAE</sequence>
<feature type="domain" description="Integrase catalytic" evidence="3">
    <location>
        <begin position="209"/>
        <end position="374"/>
    </location>
</feature>
<proteinExistence type="predicted"/>
<dbReference type="Pfam" id="PF00665">
    <property type="entry name" value="rve"/>
    <property type="match status" value="1"/>
</dbReference>
<dbReference type="GO" id="GO:0015074">
    <property type="term" value="P:DNA integration"/>
    <property type="evidence" value="ECO:0007669"/>
    <property type="project" value="InterPro"/>
</dbReference>
<dbReference type="GO" id="GO:0003723">
    <property type="term" value="F:RNA binding"/>
    <property type="evidence" value="ECO:0007669"/>
    <property type="project" value="UniProtKB-KW"/>
</dbReference>
<accession>A0A9Q3GYQ2</accession>
<keyword evidence="1" id="KW-0645">Protease</keyword>
<dbReference type="InterPro" id="IPR001584">
    <property type="entry name" value="Integrase_cat-core"/>
</dbReference>
<dbReference type="Gene3D" id="3.30.420.10">
    <property type="entry name" value="Ribonuclease H-like superfamily/Ribonuclease H"/>
    <property type="match status" value="1"/>
</dbReference>
<gene>
    <name evidence="4" type="ORF">O181_025003</name>
</gene>
<dbReference type="InterPro" id="IPR012337">
    <property type="entry name" value="RNaseH-like_sf"/>
</dbReference>
<dbReference type="OrthoDB" id="2506833at2759"/>
<dbReference type="SUPFAM" id="SSF56672">
    <property type="entry name" value="DNA/RNA polymerases"/>
    <property type="match status" value="1"/>
</dbReference>
<dbReference type="PANTHER" id="PTHR11439">
    <property type="entry name" value="GAG-POL-RELATED RETROTRANSPOSON"/>
    <property type="match status" value="1"/>
</dbReference>
<dbReference type="Pfam" id="PF07727">
    <property type="entry name" value="RVT_2"/>
    <property type="match status" value="1"/>
</dbReference>
<dbReference type="EMBL" id="AVOT02008093">
    <property type="protein sequence ID" value="MBW0485288.1"/>
    <property type="molecule type" value="Genomic_DNA"/>
</dbReference>
<keyword evidence="5" id="KW-1185">Reference proteome</keyword>
<dbReference type="InterPro" id="IPR043502">
    <property type="entry name" value="DNA/RNA_pol_sf"/>
</dbReference>
<keyword evidence="2" id="KW-0694">RNA-binding</keyword>